<protein>
    <submittedName>
        <fullName evidence="4">GNAT family N-acetyltransferase</fullName>
    </submittedName>
</protein>
<reference evidence="4 5" key="1">
    <citation type="submission" date="2019-04" db="EMBL/GenBank/DDBJ databases">
        <authorList>
            <person name="Li M."/>
        </authorList>
    </citation>
    <scope>NUCLEOTIDE SEQUENCE [LARGE SCALE GENOMIC DNA]</scope>
    <source>
        <strain evidence="4 5">LAM1902</strain>
    </source>
</reference>
<proteinExistence type="predicted"/>
<dbReference type="PANTHER" id="PTHR43877:SF2">
    <property type="entry name" value="AMINOALKYLPHOSPHONATE N-ACETYLTRANSFERASE-RELATED"/>
    <property type="match status" value="1"/>
</dbReference>
<organism evidence="4 5">
    <name type="scientific">Pseudomonas nicosulfuronedens</name>
    <dbReference type="NCBI Taxonomy" id="2571105"/>
    <lineage>
        <taxon>Bacteria</taxon>
        <taxon>Pseudomonadati</taxon>
        <taxon>Pseudomonadota</taxon>
        <taxon>Gammaproteobacteria</taxon>
        <taxon>Pseudomonadales</taxon>
        <taxon>Pseudomonadaceae</taxon>
        <taxon>Pseudomonas</taxon>
    </lineage>
</organism>
<evidence type="ECO:0000259" key="3">
    <source>
        <dbReference type="PROSITE" id="PS51186"/>
    </source>
</evidence>
<dbReference type="CDD" id="cd04301">
    <property type="entry name" value="NAT_SF"/>
    <property type="match status" value="1"/>
</dbReference>
<dbReference type="PANTHER" id="PTHR43877">
    <property type="entry name" value="AMINOALKYLPHOSPHONATE N-ACETYLTRANSFERASE-RELATED-RELATED"/>
    <property type="match status" value="1"/>
</dbReference>
<dbReference type="SUPFAM" id="SSF55729">
    <property type="entry name" value="Acyl-CoA N-acyltransferases (Nat)"/>
    <property type="match status" value="1"/>
</dbReference>
<dbReference type="GO" id="GO:0016747">
    <property type="term" value="F:acyltransferase activity, transferring groups other than amino-acyl groups"/>
    <property type="evidence" value="ECO:0007669"/>
    <property type="project" value="InterPro"/>
</dbReference>
<dbReference type="InterPro" id="IPR050832">
    <property type="entry name" value="Bact_Acetyltransf"/>
</dbReference>
<dbReference type="Pfam" id="PF00583">
    <property type="entry name" value="Acetyltransf_1"/>
    <property type="match status" value="1"/>
</dbReference>
<dbReference type="EMBL" id="SWDV01000030">
    <property type="protein sequence ID" value="TLX73135.1"/>
    <property type="molecule type" value="Genomic_DNA"/>
</dbReference>
<dbReference type="AlphaFoldDB" id="A0A5R9QT15"/>
<dbReference type="InterPro" id="IPR000182">
    <property type="entry name" value="GNAT_dom"/>
</dbReference>
<dbReference type="Proteomes" id="UP000306635">
    <property type="component" value="Unassembled WGS sequence"/>
</dbReference>
<comment type="caution">
    <text evidence="4">The sequence shown here is derived from an EMBL/GenBank/DDBJ whole genome shotgun (WGS) entry which is preliminary data.</text>
</comment>
<dbReference type="InterPro" id="IPR016181">
    <property type="entry name" value="Acyl_CoA_acyltransferase"/>
</dbReference>
<accession>A0A5R9QT15</accession>
<evidence type="ECO:0000313" key="5">
    <source>
        <dbReference type="Proteomes" id="UP000306635"/>
    </source>
</evidence>
<evidence type="ECO:0000256" key="1">
    <source>
        <dbReference type="ARBA" id="ARBA00022679"/>
    </source>
</evidence>
<evidence type="ECO:0000256" key="2">
    <source>
        <dbReference type="ARBA" id="ARBA00023315"/>
    </source>
</evidence>
<dbReference type="OrthoDB" id="7356080at2"/>
<name>A0A5R9QT15_9PSED</name>
<keyword evidence="5" id="KW-1185">Reference proteome</keyword>
<keyword evidence="2" id="KW-0012">Acyltransferase</keyword>
<dbReference type="PROSITE" id="PS51186">
    <property type="entry name" value="GNAT"/>
    <property type="match status" value="1"/>
</dbReference>
<evidence type="ECO:0000313" key="4">
    <source>
        <dbReference type="EMBL" id="TLX73135.1"/>
    </source>
</evidence>
<keyword evidence="1 4" id="KW-0808">Transferase</keyword>
<feature type="domain" description="N-acetyltransferase" evidence="3">
    <location>
        <begin position="3"/>
        <end position="147"/>
    </location>
</feature>
<sequence length="148" mass="16236">MNARIRAAGVADIDSLFDIRTSVQQNHLSRSQLAELGITPAALKDALESGPCAWIAELDGIAGGFAMVDLESGEVFALFVRPHCEGRGLGQLLLAAAEQQLFREHGTIWLVTDGGEEIRANGFYLKQGWTLAGRMDERDVRYEKHRPS</sequence>
<gene>
    <name evidence="4" type="ORF">FAS41_21415</name>
</gene>
<dbReference type="RefSeq" id="WP_138525441.1">
    <property type="nucleotide sequence ID" value="NZ_JAOCBK010000020.1"/>
</dbReference>
<dbReference type="Gene3D" id="3.40.630.30">
    <property type="match status" value="1"/>
</dbReference>